<keyword evidence="1" id="KW-0812">Transmembrane</keyword>
<keyword evidence="1" id="KW-1133">Transmembrane helix</keyword>
<feature type="transmembrane region" description="Helical" evidence="1">
    <location>
        <begin position="132"/>
        <end position="160"/>
    </location>
</feature>
<name>A0ABT9ZNA9_9BACI</name>
<evidence type="ECO:0008006" key="4">
    <source>
        <dbReference type="Google" id="ProtNLM"/>
    </source>
</evidence>
<dbReference type="Proteomes" id="UP001234495">
    <property type="component" value="Unassembled WGS sequence"/>
</dbReference>
<protein>
    <recommendedName>
        <fullName evidence="4">ABC transporter permease</fullName>
    </recommendedName>
</protein>
<gene>
    <name evidence="2" type="ORF">J2S19_004037</name>
</gene>
<keyword evidence="3" id="KW-1185">Reference proteome</keyword>
<dbReference type="EMBL" id="JAUSUD010000024">
    <property type="protein sequence ID" value="MDQ0232715.1"/>
    <property type="molecule type" value="Genomic_DNA"/>
</dbReference>
<accession>A0ABT9ZNA9</accession>
<organism evidence="2 3">
    <name type="scientific">Metabacillus malikii</name>
    <dbReference type="NCBI Taxonomy" id="1504265"/>
    <lineage>
        <taxon>Bacteria</taxon>
        <taxon>Bacillati</taxon>
        <taxon>Bacillota</taxon>
        <taxon>Bacilli</taxon>
        <taxon>Bacillales</taxon>
        <taxon>Bacillaceae</taxon>
        <taxon>Metabacillus</taxon>
    </lineage>
</organism>
<dbReference type="RefSeq" id="WP_307344998.1">
    <property type="nucleotide sequence ID" value="NZ_JAUSUD010000024.1"/>
</dbReference>
<keyword evidence="1" id="KW-0472">Membrane</keyword>
<comment type="caution">
    <text evidence="2">The sequence shown here is derived from an EMBL/GenBank/DDBJ whole genome shotgun (WGS) entry which is preliminary data.</text>
</comment>
<feature type="transmembrane region" description="Helical" evidence="1">
    <location>
        <begin position="48"/>
        <end position="67"/>
    </location>
</feature>
<evidence type="ECO:0000256" key="1">
    <source>
        <dbReference type="SAM" id="Phobius"/>
    </source>
</evidence>
<evidence type="ECO:0000313" key="2">
    <source>
        <dbReference type="EMBL" id="MDQ0232715.1"/>
    </source>
</evidence>
<feature type="transmembrane region" description="Helical" evidence="1">
    <location>
        <begin position="87"/>
        <end position="111"/>
    </location>
</feature>
<proteinExistence type="predicted"/>
<evidence type="ECO:0000313" key="3">
    <source>
        <dbReference type="Proteomes" id="UP001234495"/>
    </source>
</evidence>
<reference evidence="2 3" key="1">
    <citation type="submission" date="2023-07" db="EMBL/GenBank/DDBJ databases">
        <title>Genomic Encyclopedia of Type Strains, Phase IV (KMG-IV): sequencing the most valuable type-strain genomes for metagenomic binning, comparative biology and taxonomic classification.</title>
        <authorList>
            <person name="Goeker M."/>
        </authorList>
    </citation>
    <scope>NUCLEOTIDE SEQUENCE [LARGE SCALE GENOMIC DNA]</scope>
    <source>
        <strain evidence="2 3">DSM 29005</strain>
    </source>
</reference>
<feature type="transmembrane region" description="Helical" evidence="1">
    <location>
        <begin position="192"/>
        <end position="211"/>
    </location>
</feature>
<feature type="transmembrane region" description="Helical" evidence="1">
    <location>
        <begin position="16"/>
        <end position="36"/>
    </location>
</feature>
<sequence length="216" mass="24739">MKSIRKIDIPFELKTMGLSAVLPIIAFLILVFLNYTDQGPEITRMLSILIEFVICPLAAWWCIYLFIDYYEDNMEEVLFTYPVSALYHGVLRSLIFLTCFLVIFTVCLILISQKHEEILFSMQVLQYLPQCLLYGAIGFSLMVVTKNIVIPILCIVGYVAGKYFTGGSKLFPVYNIMFYEIESSYQLVIEKALINIGLACLFFLVGHWLLAKGKHI</sequence>